<dbReference type="Proteomes" id="UP000784294">
    <property type="component" value="Unassembled WGS sequence"/>
</dbReference>
<accession>A0A3S5A464</accession>
<dbReference type="EMBL" id="CAAALY010021499">
    <property type="protein sequence ID" value="VEL14531.1"/>
    <property type="molecule type" value="Genomic_DNA"/>
</dbReference>
<dbReference type="InterPro" id="IPR008936">
    <property type="entry name" value="Rho_GTPase_activation_prot"/>
</dbReference>
<dbReference type="Gene3D" id="1.10.506.10">
    <property type="entry name" value="GTPase Activation - p120gap, domain 1"/>
    <property type="match status" value="1"/>
</dbReference>
<proteinExistence type="predicted"/>
<dbReference type="AlphaFoldDB" id="A0A3S5A464"/>
<name>A0A3S5A464_9PLAT</name>
<sequence>MLNYASLPTELGLPPLGLIEPSLYDPFFNEHSHHHRHHHRHHHHHHYQLSHHHAFGNPSGSGIIPITAGDFNNTSSSASSNKLVLEPRIPGPNLILPMLIQTREAESISQSESSDDRRPRNRSICCRPPLLTPTFCASDQPALGIMTSISSPPTSSLSFGTSTMQMHATNQSPSTSTLPSTPATHASQPLDVRFSTVHTRYSELCHDLHAFYPLRYTLHPHHHHHNSPKQKQSQKAAPFHFSSPEAVAAVAAGQSMAITPFIPDSVIQSVHRLLWYNQEKIGDYLSSSRDRKAVGRRPFDKMVTLLAHLGPPEHRFFESQ</sequence>
<protein>
    <submittedName>
        <fullName evidence="2">Uncharacterized protein</fullName>
    </submittedName>
</protein>
<dbReference type="OrthoDB" id="28245at2759"/>
<evidence type="ECO:0000256" key="1">
    <source>
        <dbReference type="SAM" id="MobiDB-lite"/>
    </source>
</evidence>
<feature type="compositionally biased region" description="Low complexity" evidence="1">
    <location>
        <begin position="172"/>
        <end position="184"/>
    </location>
</feature>
<evidence type="ECO:0000313" key="2">
    <source>
        <dbReference type="EMBL" id="VEL14531.1"/>
    </source>
</evidence>
<evidence type="ECO:0000313" key="3">
    <source>
        <dbReference type="Proteomes" id="UP000784294"/>
    </source>
</evidence>
<feature type="region of interest" description="Disordered" evidence="1">
    <location>
        <begin position="105"/>
        <end position="125"/>
    </location>
</feature>
<reference evidence="2" key="1">
    <citation type="submission" date="2018-11" db="EMBL/GenBank/DDBJ databases">
        <authorList>
            <consortium name="Pathogen Informatics"/>
        </authorList>
    </citation>
    <scope>NUCLEOTIDE SEQUENCE</scope>
</reference>
<gene>
    <name evidence="2" type="ORF">PXEA_LOCUS7971</name>
</gene>
<feature type="region of interest" description="Disordered" evidence="1">
    <location>
        <begin position="166"/>
        <end position="186"/>
    </location>
</feature>
<organism evidence="2 3">
    <name type="scientific">Protopolystoma xenopodis</name>
    <dbReference type="NCBI Taxonomy" id="117903"/>
    <lineage>
        <taxon>Eukaryota</taxon>
        <taxon>Metazoa</taxon>
        <taxon>Spiralia</taxon>
        <taxon>Lophotrochozoa</taxon>
        <taxon>Platyhelminthes</taxon>
        <taxon>Monogenea</taxon>
        <taxon>Polyopisthocotylea</taxon>
        <taxon>Polystomatidea</taxon>
        <taxon>Polystomatidae</taxon>
        <taxon>Protopolystoma</taxon>
    </lineage>
</organism>
<keyword evidence="3" id="KW-1185">Reference proteome</keyword>
<comment type="caution">
    <text evidence="2">The sequence shown here is derived from an EMBL/GenBank/DDBJ whole genome shotgun (WGS) entry which is preliminary data.</text>
</comment>